<comment type="subcellular location">
    <subcellularLocation>
        <location evidence="1">Endomembrane system</location>
    </subcellularLocation>
</comment>
<evidence type="ECO:0000256" key="6">
    <source>
        <dbReference type="PIRNR" id="PIRNR002291"/>
    </source>
</evidence>
<feature type="region of interest" description="Disordered" evidence="7">
    <location>
        <begin position="680"/>
        <end position="750"/>
    </location>
</feature>
<dbReference type="InterPro" id="IPR016024">
    <property type="entry name" value="ARM-type_fold"/>
</dbReference>
<feature type="compositionally biased region" description="Low complexity" evidence="7">
    <location>
        <begin position="629"/>
        <end position="638"/>
    </location>
</feature>
<keyword evidence="4 6" id="KW-0653">Protein transport</keyword>
<evidence type="ECO:0000256" key="7">
    <source>
        <dbReference type="SAM" id="MobiDB-lite"/>
    </source>
</evidence>
<sequence>MENFLRKAREKIQRKLEETKTGSKYFAQTRRGEIAELRSDLNGVDDYRKKAAVKRIIANMTLGRDVSYLFVDVVKLGPSTDLELKKLVYLYVLSTARLQPEKALLAVNTFLQDTTNSSPVVRALAVRTMMCIRVASVLEYTLEPLRRAVADPDPYVRKTAAMGLGKLFHHDMNLFYQQDFKKDLVELLNDNNPMVAANAAAVLCEVNDYGSEKIESNSEWVNRLVYHLPECNEWGQHFILEVLAAQRPSDKESAETLLTRVLPRMSHQNPAVVMGAIKVVANLASRCSQELIERCTIRVNTALLTLAKRDAETQYVVCKNIHALLVIFPNLLRTNLDAFYVRYSDPPFVKLEKLRLLLKLATPTTAPDILKEFAEYASGVDMVFVVEVVRAIASLAIKVESMAADCANLLMQLVDRRPELLPHVVTAAKDIVRRYPELLMLDALVADYGADEVAEEEAKVSLLWMLGEYCDFVDNGKDIIQRFIDSVMEHEQRVQLSILSAVVKMFLRDPEAMEPQLNRVLETVTTQSDDADVRDRAFAYWRLLSKGMTVEQMKRVVHGQTVPVNVDRTFSDAMTMADLKKSLNTAAVVFARPYQSFLPPYGLADAELDAEDSDEEDAAALPSTPPADPSSSAAEAAPAAAPVVKDMFEFAGDGSGARHPVGASSSGAVHADPLGDLFSVPPPAAATASPSHSQPALPSAPLPPPRAARAVDDLFGSGAAGGGVTAPAASSTPAVPQPSTRATQLDDLFS</sequence>
<dbReference type="InterPro" id="IPR026739">
    <property type="entry name" value="AP_beta"/>
</dbReference>
<evidence type="ECO:0000256" key="5">
    <source>
        <dbReference type="ARBA" id="ARBA00023136"/>
    </source>
</evidence>
<comment type="caution">
    <text evidence="9">The sequence shown here is derived from an EMBL/GenBank/DDBJ whole genome shotgun (WGS) entry which is preliminary data.</text>
</comment>
<dbReference type="Pfam" id="PF01602">
    <property type="entry name" value="Adaptin_N"/>
    <property type="match status" value="1"/>
</dbReference>
<name>A0AAW0F707_9TRYP</name>
<comment type="similarity">
    <text evidence="2 6">Belongs to the adaptor complexes large subunit family.</text>
</comment>
<protein>
    <recommendedName>
        <fullName evidence="6">AP complex subunit beta</fullName>
    </recommendedName>
</protein>
<dbReference type="PIRSF" id="PIRSF002291">
    <property type="entry name" value="AP_complex_beta"/>
    <property type="match status" value="1"/>
</dbReference>
<accession>A0AAW0F707</accession>
<dbReference type="Proteomes" id="UP001430356">
    <property type="component" value="Unassembled WGS sequence"/>
</dbReference>
<dbReference type="InterPro" id="IPR011989">
    <property type="entry name" value="ARM-like"/>
</dbReference>
<dbReference type="GO" id="GO:0006886">
    <property type="term" value="P:intracellular protein transport"/>
    <property type="evidence" value="ECO:0007669"/>
    <property type="project" value="InterPro"/>
</dbReference>
<dbReference type="SUPFAM" id="SSF48371">
    <property type="entry name" value="ARM repeat"/>
    <property type="match status" value="1"/>
</dbReference>
<proteinExistence type="inferred from homology"/>
<feature type="region of interest" description="Disordered" evidence="7">
    <location>
        <begin position="609"/>
        <end position="638"/>
    </location>
</feature>
<evidence type="ECO:0000256" key="2">
    <source>
        <dbReference type="ARBA" id="ARBA00006613"/>
    </source>
</evidence>
<feature type="domain" description="Clathrin/coatomer adaptor adaptin-like N-terminal" evidence="8">
    <location>
        <begin position="30"/>
        <end position="546"/>
    </location>
</feature>
<feature type="compositionally biased region" description="Low complexity" evidence="7">
    <location>
        <begin position="685"/>
        <end position="697"/>
    </location>
</feature>
<keyword evidence="10" id="KW-1185">Reference proteome</keyword>
<evidence type="ECO:0000259" key="8">
    <source>
        <dbReference type="Pfam" id="PF01602"/>
    </source>
</evidence>
<dbReference type="AlphaFoldDB" id="A0AAW0F707"/>
<dbReference type="GO" id="GO:0030117">
    <property type="term" value="C:membrane coat"/>
    <property type="evidence" value="ECO:0007669"/>
    <property type="project" value="InterPro"/>
</dbReference>
<dbReference type="InterPro" id="IPR016342">
    <property type="entry name" value="AP_complex_bsu_1_2_4"/>
</dbReference>
<evidence type="ECO:0000256" key="1">
    <source>
        <dbReference type="ARBA" id="ARBA00004308"/>
    </source>
</evidence>
<evidence type="ECO:0000256" key="3">
    <source>
        <dbReference type="ARBA" id="ARBA00022448"/>
    </source>
</evidence>
<dbReference type="GO" id="GO:0030276">
    <property type="term" value="F:clathrin binding"/>
    <property type="evidence" value="ECO:0007669"/>
    <property type="project" value="InterPro"/>
</dbReference>
<feature type="compositionally biased region" description="Acidic residues" evidence="7">
    <location>
        <begin position="609"/>
        <end position="618"/>
    </location>
</feature>
<dbReference type="GO" id="GO:0016192">
    <property type="term" value="P:vesicle-mediated transport"/>
    <property type="evidence" value="ECO:0007669"/>
    <property type="project" value="InterPro"/>
</dbReference>
<evidence type="ECO:0000313" key="9">
    <source>
        <dbReference type="EMBL" id="KAK7202315.1"/>
    </source>
</evidence>
<dbReference type="PANTHER" id="PTHR11134">
    <property type="entry name" value="ADAPTOR COMPLEX SUBUNIT BETA FAMILY MEMBER"/>
    <property type="match status" value="1"/>
</dbReference>
<dbReference type="EMBL" id="JAECZO010000028">
    <property type="protein sequence ID" value="KAK7202315.1"/>
    <property type="molecule type" value="Genomic_DNA"/>
</dbReference>
<reference evidence="9 10" key="1">
    <citation type="journal article" date="2021" name="MBio">
        <title>A New Model Trypanosomatid, Novymonas esmeraldas: Genomic Perception of Its 'Candidatus Pandoraea novymonadis' Endosymbiont.</title>
        <authorList>
            <person name="Zakharova A."/>
            <person name="Saura A."/>
            <person name="Butenko A."/>
            <person name="Podesvova L."/>
            <person name="Warmusova S."/>
            <person name="Kostygov A.Y."/>
            <person name="Nenarokova A."/>
            <person name="Lukes J."/>
            <person name="Opperdoes F.R."/>
            <person name="Yurchenko V."/>
        </authorList>
    </citation>
    <scope>NUCLEOTIDE SEQUENCE [LARGE SCALE GENOMIC DNA]</scope>
    <source>
        <strain evidence="9 10">E262AT.01</strain>
    </source>
</reference>
<feature type="compositionally biased region" description="Low complexity" evidence="7">
    <location>
        <begin position="725"/>
        <end position="740"/>
    </location>
</feature>
<dbReference type="GO" id="GO:0012505">
    <property type="term" value="C:endomembrane system"/>
    <property type="evidence" value="ECO:0007669"/>
    <property type="project" value="UniProtKB-SubCell"/>
</dbReference>
<gene>
    <name evidence="9" type="ORF">NESM_000303400</name>
</gene>
<evidence type="ECO:0000313" key="10">
    <source>
        <dbReference type="Proteomes" id="UP001430356"/>
    </source>
</evidence>
<dbReference type="Gene3D" id="1.25.10.10">
    <property type="entry name" value="Leucine-rich Repeat Variant"/>
    <property type="match status" value="1"/>
</dbReference>
<keyword evidence="3 6" id="KW-0813">Transport</keyword>
<keyword evidence="5 6" id="KW-0472">Membrane</keyword>
<dbReference type="InterPro" id="IPR002553">
    <property type="entry name" value="Clathrin/coatomer_adapt-like_N"/>
</dbReference>
<dbReference type="FunFam" id="1.25.10.10:FF:000113">
    <property type="entry name" value="Beta-adaptin-like protein A"/>
    <property type="match status" value="1"/>
</dbReference>
<evidence type="ECO:0000256" key="4">
    <source>
        <dbReference type="ARBA" id="ARBA00022927"/>
    </source>
</evidence>
<organism evidence="9 10">
    <name type="scientific">Novymonas esmeraldas</name>
    <dbReference type="NCBI Taxonomy" id="1808958"/>
    <lineage>
        <taxon>Eukaryota</taxon>
        <taxon>Discoba</taxon>
        <taxon>Euglenozoa</taxon>
        <taxon>Kinetoplastea</taxon>
        <taxon>Metakinetoplastina</taxon>
        <taxon>Trypanosomatida</taxon>
        <taxon>Trypanosomatidae</taxon>
        <taxon>Novymonas</taxon>
    </lineage>
</organism>